<organism evidence="2 3">
    <name type="scientific">Mastigocoleus testarum BC008</name>
    <dbReference type="NCBI Taxonomy" id="371196"/>
    <lineage>
        <taxon>Bacteria</taxon>
        <taxon>Bacillati</taxon>
        <taxon>Cyanobacteriota</taxon>
        <taxon>Cyanophyceae</taxon>
        <taxon>Nostocales</taxon>
        <taxon>Hapalosiphonaceae</taxon>
        <taxon>Mastigocoleus</taxon>
    </lineage>
</organism>
<accession>A0A0V7ZFD2</accession>
<dbReference type="OrthoDB" id="508532at2"/>
<dbReference type="Proteomes" id="UP000053372">
    <property type="component" value="Unassembled WGS sequence"/>
</dbReference>
<dbReference type="AlphaFoldDB" id="A0A0V7ZFD2"/>
<sequence>MNARLKRIEATLHNLDDTENNKVSEVTQNPQQSFSFTIDTSVPTEADVTRDSSVSPEQTVEENMFVENNGVQAFSTNKHDFPMPNLPKFKTPNFTSHHNSANPALATNILQEIQQMASSWQAELQQIVRQIQDLYLQGPIINGWLESDVKEKPKGSSSEGKAKLRHGDVDQLMDYVEKICAAQTEALNKGPTTGYRLCGLDSSGKVWSRPCPAEQIPSISMGIARYKKLRQMLGRKQYLENRLNQLAQTLVVLHGHLKSEA</sequence>
<dbReference type="RefSeq" id="WP_027846621.1">
    <property type="nucleotide sequence ID" value="NZ_LMTZ01000141.1"/>
</dbReference>
<protein>
    <submittedName>
        <fullName evidence="2">Uncharacterized protein</fullName>
    </submittedName>
</protein>
<name>A0A0V7ZFD2_9CYAN</name>
<proteinExistence type="predicted"/>
<dbReference type="EMBL" id="LMTZ01000142">
    <property type="protein sequence ID" value="KST63137.1"/>
    <property type="molecule type" value="Genomic_DNA"/>
</dbReference>
<evidence type="ECO:0000313" key="3">
    <source>
        <dbReference type="Proteomes" id="UP000053372"/>
    </source>
</evidence>
<evidence type="ECO:0000313" key="2">
    <source>
        <dbReference type="EMBL" id="KST63219.1"/>
    </source>
</evidence>
<keyword evidence="3" id="KW-1185">Reference proteome</keyword>
<reference evidence="2 3" key="1">
    <citation type="journal article" date="2015" name="Genome Announc.">
        <title>Draft Genome of the Euendolithic (true boring) Cyanobacterium Mastigocoleus testarum strain BC008.</title>
        <authorList>
            <person name="Guida B.S."/>
            <person name="Garcia-Pichel F."/>
        </authorList>
    </citation>
    <scope>NUCLEOTIDE SEQUENCE [LARGE SCALE GENOMIC DNA]</scope>
    <source>
        <strain evidence="2 3">BC008</strain>
    </source>
</reference>
<gene>
    <name evidence="1" type="ORF">BC008_12595</name>
    <name evidence="2" type="ORF">BC008_13000</name>
</gene>
<comment type="caution">
    <text evidence="2">The sequence shown here is derived from an EMBL/GenBank/DDBJ whole genome shotgun (WGS) entry which is preliminary data.</text>
</comment>
<evidence type="ECO:0000313" key="1">
    <source>
        <dbReference type="EMBL" id="KST63137.1"/>
    </source>
</evidence>
<dbReference type="EMBL" id="LMTZ01000141">
    <property type="protein sequence ID" value="KST63219.1"/>
    <property type="molecule type" value="Genomic_DNA"/>
</dbReference>